<reference evidence="2" key="1">
    <citation type="journal article" date="2020" name="Nature">
        <title>Giant virus diversity and host interactions through global metagenomics.</title>
        <authorList>
            <person name="Schulz F."/>
            <person name="Roux S."/>
            <person name="Paez-Espino D."/>
            <person name="Jungbluth S."/>
            <person name="Walsh D.A."/>
            <person name="Denef V.J."/>
            <person name="McMahon K.D."/>
            <person name="Konstantinidis K.T."/>
            <person name="Eloe-Fadrosh E.A."/>
            <person name="Kyrpides N.C."/>
            <person name="Woyke T."/>
        </authorList>
    </citation>
    <scope>NUCLEOTIDE SEQUENCE</scope>
    <source>
        <strain evidence="2">GVMAG-S-ERX555907-94</strain>
    </source>
</reference>
<keyword evidence="1" id="KW-0175">Coiled coil</keyword>
<proteinExistence type="predicted"/>
<evidence type="ECO:0000256" key="1">
    <source>
        <dbReference type="SAM" id="Coils"/>
    </source>
</evidence>
<organism evidence="2">
    <name type="scientific">viral metagenome</name>
    <dbReference type="NCBI Taxonomy" id="1070528"/>
    <lineage>
        <taxon>unclassified sequences</taxon>
        <taxon>metagenomes</taxon>
        <taxon>organismal metagenomes</taxon>
    </lineage>
</organism>
<evidence type="ECO:0000313" key="2">
    <source>
        <dbReference type="EMBL" id="QHU23379.1"/>
    </source>
</evidence>
<feature type="coiled-coil region" evidence="1">
    <location>
        <begin position="56"/>
        <end position="83"/>
    </location>
</feature>
<sequence length="210" mass="24165">MERNSKMTDYKPWFQNISSFEEVSSEEEIDYKSEYERMLKENKTLCSMIGKLSSDKSELTIQIEKLYIEVNELSIEIHELKSSLVDKSLLSNDCSTAVKELLEIVKDNPDFKYTCHRHGGIENAYYSIINTMGITIFFLEDHSENNFNGLGGSALITTPSPSGIVEGYKHKYASVTGDWDKRTTLRSTRKKYDIRGKKVMDVIDILNTFR</sequence>
<protein>
    <submittedName>
        <fullName evidence="2">Uncharacterized protein</fullName>
    </submittedName>
</protein>
<accession>A0A6C0L0M4</accession>
<dbReference type="EMBL" id="MN741027">
    <property type="protein sequence ID" value="QHU23379.1"/>
    <property type="molecule type" value="Genomic_DNA"/>
</dbReference>
<dbReference type="AlphaFoldDB" id="A0A6C0L0M4"/>
<name>A0A6C0L0M4_9ZZZZ</name>